<evidence type="ECO:0008006" key="5">
    <source>
        <dbReference type="Google" id="ProtNLM"/>
    </source>
</evidence>
<feature type="chain" id="PRO_5014979332" description="PGRS family protein" evidence="2">
    <location>
        <begin position="30"/>
        <end position="529"/>
    </location>
</feature>
<proteinExistence type="predicted"/>
<feature type="compositionally biased region" description="Gly residues" evidence="1">
    <location>
        <begin position="348"/>
        <end position="362"/>
    </location>
</feature>
<dbReference type="AlphaFoldDB" id="A0A2L0ESF7"/>
<feature type="compositionally biased region" description="Gly residues" evidence="1">
    <location>
        <begin position="455"/>
        <end position="470"/>
    </location>
</feature>
<evidence type="ECO:0000256" key="1">
    <source>
        <dbReference type="SAM" id="MobiDB-lite"/>
    </source>
</evidence>
<name>A0A2L0ESF7_SORCE</name>
<protein>
    <recommendedName>
        <fullName evidence="5">PGRS family protein</fullName>
    </recommendedName>
</protein>
<sequence>MRGRPRARGWKVAVASAALGMAAVGGSLAGGCSSPCERSQTCPPEASGATEGGGAPSRCVPSESGAPVDDVCGVFVAAAGDDGAEGTKAAPLGTLGAAIARARENRTGRVYACAETFEVEATVEMPAGVTLYGGLDCAGGWAYAGASDSARTTLTAIEGVIPLALRGGEGVARIEDVAILARSIDASDPEKRGLSSIAAVAEAVAVELVRCALEAGDAAPGEDGAAHAEPAQRGGDGSAGNAACSTEIVVPANAPVNACGAPEDPSDDSFGGSGGVGFQTSGGAGSPGSPGSVINGGAGEVAAACTPGITGANGADGEPGAGASGVGEIAATGYTGVAGSAGAPGTTAQGGGGGGGAKGGTAAGQCTAGSAGGASGGSGGAGGCGGGGGRGGGAGGSSIALVSLDATLLFQDVTIATGRGGDGGAGGPGQDGGAAGAGGPGGDVPEGAAGLRPGCAGGPGGTGGRGGTGGGGLGGHAIGIAHVGAAPPTEGVTFAVGKAGAGGIGADAEHSGAPGVKADAMAFEQGERR</sequence>
<feature type="region of interest" description="Disordered" evidence="1">
    <location>
        <begin position="420"/>
        <end position="470"/>
    </location>
</feature>
<feature type="region of interest" description="Disordered" evidence="1">
    <location>
        <begin position="348"/>
        <end position="372"/>
    </location>
</feature>
<evidence type="ECO:0000313" key="4">
    <source>
        <dbReference type="Proteomes" id="UP000238348"/>
    </source>
</evidence>
<dbReference type="Proteomes" id="UP000238348">
    <property type="component" value="Chromosome"/>
</dbReference>
<feature type="region of interest" description="Disordered" evidence="1">
    <location>
        <begin position="219"/>
        <end position="241"/>
    </location>
</feature>
<feature type="compositionally biased region" description="Low complexity" evidence="1">
    <location>
        <begin position="219"/>
        <end position="231"/>
    </location>
</feature>
<dbReference type="PROSITE" id="PS51257">
    <property type="entry name" value="PROKAR_LIPOPROTEIN"/>
    <property type="match status" value="1"/>
</dbReference>
<feature type="region of interest" description="Disordered" evidence="1">
    <location>
        <begin position="39"/>
        <end position="60"/>
    </location>
</feature>
<feature type="compositionally biased region" description="Low complexity" evidence="1">
    <location>
        <begin position="445"/>
        <end position="454"/>
    </location>
</feature>
<feature type="compositionally biased region" description="Gly residues" evidence="1">
    <location>
        <begin position="420"/>
        <end position="444"/>
    </location>
</feature>
<feature type="signal peptide" evidence="2">
    <location>
        <begin position="1"/>
        <end position="29"/>
    </location>
</feature>
<dbReference type="EMBL" id="CP012673">
    <property type="protein sequence ID" value="AUX42233.1"/>
    <property type="molecule type" value="Genomic_DNA"/>
</dbReference>
<reference evidence="3 4" key="1">
    <citation type="submission" date="2015-09" db="EMBL/GenBank/DDBJ databases">
        <title>Sorangium comparison.</title>
        <authorList>
            <person name="Zaburannyi N."/>
            <person name="Bunk B."/>
            <person name="Overmann J."/>
            <person name="Mueller R."/>
        </authorList>
    </citation>
    <scope>NUCLEOTIDE SEQUENCE [LARGE SCALE GENOMIC DNA]</scope>
    <source>
        <strain evidence="3 4">So ce26</strain>
    </source>
</reference>
<accession>A0A2L0ESF7</accession>
<gene>
    <name evidence="3" type="ORF">SOCE26_036610</name>
</gene>
<feature type="region of interest" description="Disordered" evidence="1">
    <location>
        <begin position="256"/>
        <end position="295"/>
    </location>
</feature>
<organism evidence="3 4">
    <name type="scientific">Sorangium cellulosum</name>
    <name type="common">Polyangium cellulosum</name>
    <dbReference type="NCBI Taxonomy" id="56"/>
    <lineage>
        <taxon>Bacteria</taxon>
        <taxon>Pseudomonadati</taxon>
        <taxon>Myxococcota</taxon>
        <taxon>Polyangia</taxon>
        <taxon>Polyangiales</taxon>
        <taxon>Polyangiaceae</taxon>
        <taxon>Sorangium</taxon>
    </lineage>
</organism>
<keyword evidence="2" id="KW-0732">Signal</keyword>
<evidence type="ECO:0000313" key="3">
    <source>
        <dbReference type="EMBL" id="AUX42233.1"/>
    </source>
</evidence>
<feature type="compositionally biased region" description="Gly residues" evidence="1">
    <location>
        <begin position="271"/>
        <end position="295"/>
    </location>
</feature>
<evidence type="ECO:0000256" key="2">
    <source>
        <dbReference type="SAM" id="SignalP"/>
    </source>
</evidence>